<dbReference type="Gene3D" id="3.10.20.30">
    <property type="match status" value="1"/>
</dbReference>
<dbReference type="InterPro" id="IPR009050">
    <property type="entry name" value="Globin-like_sf"/>
</dbReference>
<dbReference type="Gene3D" id="1.10.490.10">
    <property type="entry name" value="Globins"/>
    <property type="match status" value="1"/>
</dbReference>
<comment type="caution">
    <text evidence="3">The sequence shown here is derived from an EMBL/GenBank/DDBJ whole genome shotgun (WGS) entry which is preliminary data.</text>
</comment>
<sequence>MTTRAAKMPERTGDPFADLNGYGKPERWTIGRLEPLPEEEWARMREFLALSDAEVESMLTTVEALFRRGHELVVATYDYLLHNPETAAILGWESGADPAHLAERRRFFTVWLARLLGMDFSADLANYLFRAGKYHAAHGPRHIHVPPVYVTGSISLVNSAFGRFIMEEMPGHPSAPLAMAGWNKALTLHLHLMQMGYQAAVAIDQGEIDIPFMLFGRMRTVTGVQTLIVHVDDGAPVETALRKFFNYFPQSRAEVFDVEWAGGERLDSHGTPWFTVNRLYTVKPMWRVLLNGKDLSYVGGPSTPLHAGDEIHIFPPGR</sequence>
<dbReference type="Pfam" id="PF11563">
    <property type="entry name" value="Protoglobin"/>
    <property type="match status" value="1"/>
</dbReference>
<dbReference type="InterPro" id="IPR016155">
    <property type="entry name" value="Mopterin_synth/thiamin_S_b"/>
</dbReference>
<reference evidence="3" key="1">
    <citation type="journal article" date="2020" name="mSystems">
        <title>Genome- and Community-Level Interaction Insights into Carbon Utilization and Element Cycling Functions of Hydrothermarchaeota in Hydrothermal Sediment.</title>
        <authorList>
            <person name="Zhou Z."/>
            <person name="Liu Y."/>
            <person name="Xu W."/>
            <person name="Pan J."/>
            <person name="Luo Z.H."/>
            <person name="Li M."/>
        </authorList>
    </citation>
    <scope>NUCLEOTIDE SEQUENCE [LARGE SCALE GENOMIC DNA]</scope>
    <source>
        <strain evidence="3">SpSt-289</strain>
    </source>
</reference>
<dbReference type="InterPro" id="IPR012292">
    <property type="entry name" value="Globin/Proto"/>
</dbReference>
<dbReference type="InterPro" id="IPR044398">
    <property type="entry name" value="Globin-sensor_dom"/>
</dbReference>
<feature type="domain" description="Globin-sensor" evidence="2">
    <location>
        <begin position="38"/>
        <end position="199"/>
    </location>
</feature>
<evidence type="ECO:0000256" key="1">
    <source>
        <dbReference type="SAM" id="MobiDB-lite"/>
    </source>
</evidence>
<protein>
    <recommendedName>
        <fullName evidence="2">Globin-sensor domain-containing protein</fullName>
    </recommendedName>
</protein>
<evidence type="ECO:0000259" key="2">
    <source>
        <dbReference type="Pfam" id="PF11563"/>
    </source>
</evidence>
<dbReference type="SUPFAM" id="SSF54285">
    <property type="entry name" value="MoaD/ThiS"/>
    <property type="match status" value="1"/>
</dbReference>
<feature type="region of interest" description="Disordered" evidence="1">
    <location>
        <begin position="1"/>
        <end position="20"/>
    </location>
</feature>
<organism evidence="3">
    <name type="scientific">Caldilinea aerophila</name>
    <dbReference type="NCBI Taxonomy" id="133453"/>
    <lineage>
        <taxon>Bacteria</taxon>
        <taxon>Bacillati</taxon>
        <taxon>Chloroflexota</taxon>
        <taxon>Caldilineae</taxon>
        <taxon>Caldilineales</taxon>
        <taxon>Caldilineaceae</taxon>
        <taxon>Caldilinea</taxon>
    </lineage>
</organism>
<dbReference type="InterPro" id="IPR012675">
    <property type="entry name" value="Beta-grasp_dom_sf"/>
</dbReference>
<dbReference type="GO" id="GO:0019825">
    <property type="term" value="F:oxygen binding"/>
    <property type="evidence" value="ECO:0007669"/>
    <property type="project" value="InterPro"/>
</dbReference>
<evidence type="ECO:0000313" key="3">
    <source>
        <dbReference type="EMBL" id="HDX33148.1"/>
    </source>
</evidence>
<name>A0A7C1JYF2_9CHLR</name>
<dbReference type="GO" id="GO:0020037">
    <property type="term" value="F:heme binding"/>
    <property type="evidence" value="ECO:0007669"/>
    <property type="project" value="InterPro"/>
</dbReference>
<dbReference type="AlphaFoldDB" id="A0A7C1JYF2"/>
<proteinExistence type="predicted"/>
<gene>
    <name evidence="3" type="ORF">ENQ20_16910</name>
</gene>
<dbReference type="SUPFAM" id="SSF46458">
    <property type="entry name" value="Globin-like"/>
    <property type="match status" value="1"/>
</dbReference>
<accession>A0A7C1JYF2</accession>
<dbReference type="EMBL" id="DSMG01000177">
    <property type="protein sequence ID" value="HDX33148.1"/>
    <property type="molecule type" value="Genomic_DNA"/>
</dbReference>